<reference evidence="2" key="1">
    <citation type="submission" date="2016-11" db="EMBL/GenBank/DDBJ databases">
        <authorList>
            <person name="Jaros S."/>
            <person name="Januszkiewicz K."/>
            <person name="Wedrychowicz H."/>
        </authorList>
    </citation>
    <scope>NUCLEOTIDE SEQUENCE [LARGE SCALE GENOMIC DNA]</scope>
    <source>
        <strain evidence="2">Y48</strain>
    </source>
</reference>
<dbReference type="InterPro" id="IPR036291">
    <property type="entry name" value="NAD(P)-bd_dom_sf"/>
</dbReference>
<proteinExistence type="predicted"/>
<dbReference type="Pfam" id="PF01370">
    <property type="entry name" value="Epimerase"/>
    <property type="match status" value="1"/>
</dbReference>
<name>A0A1J0VTM6_9NOCA</name>
<dbReference type="AlphaFoldDB" id="A0A1J0VTM6"/>
<gene>
    <name evidence="2" type="ORF">BOX37_17245</name>
</gene>
<accession>A0A1J0VTM6</accession>
<dbReference type="Proteomes" id="UP000183810">
    <property type="component" value="Chromosome"/>
</dbReference>
<dbReference type="OrthoDB" id="1910498at2"/>
<dbReference type="SUPFAM" id="SSF51735">
    <property type="entry name" value="NAD(P)-binding Rossmann-fold domains"/>
    <property type="match status" value="1"/>
</dbReference>
<evidence type="ECO:0000313" key="3">
    <source>
        <dbReference type="Proteomes" id="UP000183810"/>
    </source>
</evidence>
<protein>
    <recommendedName>
        <fullName evidence="1">NAD-dependent epimerase/dehydratase domain-containing protein</fullName>
    </recommendedName>
</protein>
<feature type="domain" description="NAD-dependent epimerase/dehydratase" evidence="1">
    <location>
        <begin position="3"/>
        <end position="71"/>
    </location>
</feature>
<dbReference type="KEGG" id="nsl:BOX37_17245"/>
<organism evidence="2 3">
    <name type="scientific">Nocardia mangyaensis</name>
    <dbReference type="NCBI Taxonomy" id="2213200"/>
    <lineage>
        <taxon>Bacteria</taxon>
        <taxon>Bacillati</taxon>
        <taxon>Actinomycetota</taxon>
        <taxon>Actinomycetes</taxon>
        <taxon>Mycobacteriales</taxon>
        <taxon>Nocardiaceae</taxon>
        <taxon>Nocardia</taxon>
    </lineage>
</organism>
<keyword evidence="3" id="KW-1185">Reference proteome</keyword>
<evidence type="ECO:0000313" key="2">
    <source>
        <dbReference type="EMBL" id="APE35403.1"/>
    </source>
</evidence>
<dbReference type="Gene3D" id="3.40.50.720">
    <property type="entry name" value="NAD(P)-binding Rossmann-like Domain"/>
    <property type="match status" value="1"/>
</dbReference>
<dbReference type="InterPro" id="IPR001509">
    <property type="entry name" value="Epimerase_deHydtase"/>
</dbReference>
<sequence length="314" mass="33229">MNVLILGGYGAVGVHLVQLLRAQGISALAAGRDPARADRVVDVTTTDGFAAALSGVTTVVNCAGVEDLRVAEECARRGIAFVEISATSDYVRALARVRGPVLLGVGLAPGLTTLLAVDAFASDPGPIDIMIGLGSGEHHGPAATAWTYQLLGQRFPDPDGTDIRNFTGPARFTIPEKARYKPFPAVRADFADQHRLTDELGVPVRSYLRLDSRLATAGLAALTWIPALRAVAPRHMPGSDRWVVLARSANGSDHWATGRGQSLATATVAAATVRELARRQITTPTWIHELLDLATLRDDLSTTGIEFGQSTAVI</sequence>
<dbReference type="RefSeq" id="WP_071928592.1">
    <property type="nucleotide sequence ID" value="NZ_CP018082.1"/>
</dbReference>
<dbReference type="EMBL" id="CP018082">
    <property type="protein sequence ID" value="APE35403.1"/>
    <property type="molecule type" value="Genomic_DNA"/>
</dbReference>
<evidence type="ECO:0000259" key="1">
    <source>
        <dbReference type="Pfam" id="PF01370"/>
    </source>
</evidence>